<gene>
    <name evidence="4" type="ORF">QBC33DRAFT_218649</name>
</gene>
<reference evidence="4" key="1">
    <citation type="submission" date="2023-06" db="EMBL/GenBank/DDBJ databases">
        <title>Genome-scale phylogeny and comparative genomics of the fungal order Sordariales.</title>
        <authorList>
            <consortium name="Lawrence Berkeley National Laboratory"/>
            <person name="Hensen N."/>
            <person name="Bonometti L."/>
            <person name="Westerberg I."/>
            <person name="Brannstrom I.O."/>
            <person name="Guillou S."/>
            <person name="Cros-Aarteil S."/>
            <person name="Calhoun S."/>
            <person name="Haridas S."/>
            <person name="Kuo A."/>
            <person name="Mondo S."/>
            <person name="Pangilinan J."/>
            <person name="Riley R."/>
            <person name="Labutti K."/>
            <person name="Andreopoulos B."/>
            <person name="Lipzen A."/>
            <person name="Chen C."/>
            <person name="Yanf M."/>
            <person name="Daum C."/>
            <person name="Ng V."/>
            <person name="Clum A."/>
            <person name="Steindorff A."/>
            <person name="Ohm R."/>
            <person name="Martin F."/>
            <person name="Silar P."/>
            <person name="Natvig D."/>
            <person name="Lalanne C."/>
            <person name="Gautier V."/>
            <person name="Ament-Velasquez S.L."/>
            <person name="Kruys A."/>
            <person name="Hutchinson M.I."/>
            <person name="Powell A.J."/>
            <person name="Barry K."/>
            <person name="Miller A.N."/>
            <person name="Grigoriev I.V."/>
            <person name="Debuchy R."/>
            <person name="Gladieux P."/>
            <person name="Thoren M.H."/>
            <person name="Johannesson H."/>
        </authorList>
    </citation>
    <scope>NUCLEOTIDE SEQUENCE</scope>
    <source>
        <strain evidence="4">8032-3</strain>
    </source>
</reference>
<evidence type="ECO:0000259" key="3">
    <source>
        <dbReference type="Pfam" id="PF24476"/>
    </source>
</evidence>
<organism evidence="4 5">
    <name type="scientific">Phialemonium atrogriseum</name>
    <dbReference type="NCBI Taxonomy" id="1093897"/>
    <lineage>
        <taxon>Eukaryota</taxon>
        <taxon>Fungi</taxon>
        <taxon>Dikarya</taxon>
        <taxon>Ascomycota</taxon>
        <taxon>Pezizomycotina</taxon>
        <taxon>Sordariomycetes</taxon>
        <taxon>Sordariomycetidae</taxon>
        <taxon>Cephalothecales</taxon>
        <taxon>Cephalothecaceae</taxon>
        <taxon>Phialemonium</taxon>
    </lineage>
</organism>
<feature type="chain" id="PRO_5042560555" description="DUF7580 domain-containing protein" evidence="2">
    <location>
        <begin position="21"/>
        <end position="646"/>
    </location>
</feature>
<keyword evidence="2" id="KW-0732">Signal</keyword>
<sequence>MSGFEIAGLVLGAFPLLVGAAKPLSTYLQGSQRWWSFKNDFMGFLTTIEDESIAYSQNLELLLSPLNLDSDVQTSLQEDSASPFWGDGAIQSQLRQRIKEQYFTWFTGQLKEMRATLDELYNMLPMENGQVCYPRPGTMDYEKLRVKLSFSSRRQQLLDKVVRINETLYKFLSKDSQINGRTPYTETAWIPKSRGSNSPGSKKASAFMKLQSEARALSQAFQAQWSCRCPRAHHCGITTEWLQGRFESHKPSLKLLFGFWEGRAEVTQVRVGSLTADESLADSKTTPSSQTSREQVSELHRSLRQDMTEKQFGKMAEKRSVAFAAVSVSSTLVDPTHSIERKRESRKLTKVRGSIMKAIGISSFSSFSSLASSTGTTTESSTLISTSSSSSTAKSVRFSNTPIYESMKSSRQDNIEDICAFLKSTPTWIDAQHPTANYKTLSFTLDPPDRSELTKLEFEDLQSLSQSTPRLPDRLWVGLNIALTILGLGTSCWIPRGWDRREVFVMKSKVPNAKTIGPYFLHESLAVTLTEEMKDARIHAEAALFSLGVILLELTYQETLEQQSFWATYCEEDGRPNDWTHQCTAMEWQSRVEAYYGDDLSEPIRLCVEGRFSREADLGDSGFVQEVIDNVVVPIERFLSSWRKLS</sequence>
<name>A0AAJ0C628_9PEZI</name>
<dbReference type="PANTHER" id="PTHR35186:SF4">
    <property type="entry name" value="PRION-INHIBITION AND PROPAGATION HELO DOMAIN-CONTAINING PROTEIN"/>
    <property type="match status" value="1"/>
</dbReference>
<dbReference type="GeneID" id="85305947"/>
<evidence type="ECO:0000256" key="1">
    <source>
        <dbReference type="SAM" id="MobiDB-lite"/>
    </source>
</evidence>
<dbReference type="Pfam" id="PF24476">
    <property type="entry name" value="DUF7580"/>
    <property type="match status" value="1"/>
</dbReference>
<dbReference type="RefSeq" id="XP_060287057.1">
    <property type="nucleotide sequence ID" value="XM_060422760.1"/>
</dbReference>
<protein>
    <recommendedName>
        <fullName evidence="3">DUF7580 domain-containing protein</fullName>
    </recommendedName>
</protein>
<comment type="caution">
    <text evidence="4">The sequence shown here is derived from an EMBL/GenBank/DDBJ whole genome shotgun (WGS) entry which is preliminary data.</text>
</comment>
<feature type="region of interest" description="Disordered" evidence="1">
    <location>
        <begin position="278"/>
        <end position="301"/>
    </location>
</feature>
<proteinExistence type="predicted"/>
<evidence type="ECO:0000313" key="4">
    <source>
        <dbReference type="EMBL" id="KAK1770844.1"/>
    </source>
</evidence>
<dbReference type="AlphaFoldDB" id="A0AAJ0C628"/>
<evidence type="ECO:0000313" key="5">
    <source>
        <dbReference type="Proteomes" id="UP001244011"/>
    </source>
</evidence>
<dbReference type="InterPro" id="IPR056002">
    <property type="entry name" value="DUF7580"/>
</dbReference>
<dbReference type="EMBL" id="MU838999">
    <property type="protein sequence ID" value="KAK1770844.1"/>
    <property type="molecule type" value="Genomic_DNA"/>
</dbReference>
<dbReference type="PANTHER" id="PTHR35186">
    <property type="entry name" value="ANK_REP_REGION DOMAIN-CONTAINING PROTEIN"/>
    <property type="match status" value="1"/>
</dbReference>
<feature type="signal peptide" evidence="2">
    <location>
        <begin position="1"/>
        <end position="20"/>
    </location>
</feature>
<accession>A0AAJ0C628</accession>
<dbReference type="Proteomes" id="UP001244011">
    <property type="component" value="Unassembled WGS sequence"/>
</dbReference>
<feature type="domain" description="DUF7580" evidence="3">
    <location>
        <begin position="381"/>
        <end position="591"/>
    </location>
</feature>
<feature type="compositionally biased region" description="Polar residues" evidence="1">
    <location>
        <begin position="282"/>
        <end position="294"/>
    </location>
</feature>
<keyword evidence="5" id="KW-1185">Reference proteome</keyword>
<evidence type="ECO:0000256" key="2">
    <source>
        <dbReference type="SAM" id="SignalP"/>
    </source>
</evidence>